<dbReference type="AlphaFoldDB" id="A0A1B8R9E6"/>
<proteinExistence type="predicted"/>
<dbReference type="RefSeq" id="WP_017968905.1">
    <property type="nucleotide sequence ID" value="NZ_MAMO01000048.1"/>
</dbReference>
<reference evidence="1" key="2">
    <citation type="journal article" date="2016" name="Front. Microbiol.">
        <title>The Regulatory Protein RosR Affects Rhizobium leguminosarum bv. trifolii Protein Profiles, Cell Surface Properties, and Symbiosis with Clover.</title>
        <authorList>
            <person name="Rachwal K."/>
            <person name="Boguszewska A."/>
            <person name="Kopcinska J."/>
            <person name="Karas M."/>
            <person name="Tchorzewski M."/>
            <person name="Janczarek M."/>
        </authorList>
    </citation>
    <scope>NUCLEOTIDE SEQUENCE</scope>
    <source>
        <strain evidence="1">Rt24.2</strain>
    </source>
</reference>
<reference evidence="1" key="1">
    <citation type="journal article" date="2015" name="BMC Genomics">
        <title>Transcriptome profiling of a Rhizobium leguminosarum bv. trifolii rosR mutant reveals the role of the transcriptional regulator RosR in motility, synthesis of cell-surface components, and other cellular processes.</title>
        <authorList>
            <person name="Rachwal K."/>
            <person name="Matczynska E."/>
            <person name="Janczarek M."/>
        </authorList>
    </citation>
    <scope>NUCLEOTIDE SEQUENCE</scope>
    <source>
        <strain evidence="1">Rt24.2</strain>
    </source>
</reference>
<organism evidence="1">
    <name type="scientific">Rhizobium leguminosarum bv. trifolii</name>
    <dbReference type="NCBI Taxonomy" id="386"/>
    <lineage>
        <taxon>Bacteria</taxon>
        <taxon>Pseudomonadati</taxon>
        <taxon>Pseudomonadota</taxon>
        <taxon>Alphaproteobacteria</taxon>
        <taxon>Hyphomicrobiales</taxon>
        <taxon>Rhizobiaceae</taxon>
        <taxon>Rhizobium/Agrobacterium group</taxon>
        <taxon>Rhizobium</taxon>
    </lineage>
</organism>
<dbReference type="GeneID" id="61428948"/>
<name>A0A1B8R9E6_RHILT</name>
<accession>A0A1B8R9E6</accession>
<sequence length="138" mass="14659">MSDSLLFGYSVEENDGKFVITLAGKLAVLIMQDIGANIEPEASGTACLPMMFPYSLLASHAVRMSSQAAVEGGQKSESTLSDIFAQGFDKDLGEFDRQLERYQALLSPAGSNGRGHETPVAVNEAADVAKTKTVVSKN</sequence>
<protein>
    <submittedName>
        <fullName evidence="1">Uncharacterized protein</fullName>
    </submittedName>
</protein>
<dbReference type="EMBL" id="KX489443">
    <property type="protein sequence ID" value="AOO91807.1"/>
    <property type="molecule type" value="Genomic_DNA"/>
</dbReference>
<evidence type="ECO:0000313" key="1">
    <source>
        <dbReference type="EMBL" id="AOO91807.1"/>
    </source>
</evidence>